<protein>
    <submittedName>
        <fullName evidence="1">Uncharacterized protein</fullName>
    </submittedName>
</protein>
<sequence length="70" mass="7516">LEALLALITSAAHDAISEYERTGDVPSIDMVHPLDKTSASLTLRKAVRVMEGACEQLITTLAPPSHTLMN</sequence>
<dbReference type="EMBL" id="KV418152">
    <property type="protein sequence ID" value="KZP03138.1"/>
    <property type="molecule type" value="Genomic_DNA"/>
</dbReference>
<evidence type="ECO:0000313" key="2">
    <source>
        <dbReference type="Proteomes" id="UP000076532"/>
    </source>
</evidence>
<gene>
    <name evidence="1" type="ORF">FIBSPDRAFT_713702</name>
</gene>
<dbReference type="AlphaFoldDB" id="A0A167TP50"/>
<dbReference type="Proteomes" id="UP000076532">
    <property type="component" value="Unassembled WGS sequence"/>
</dbReference>
<name>A0A167TP50_9AGAM</name>
<organism evidence="1 2">
    <name type="scientific">Athelia psychrophila</name>
    <dbReference type="NCBI Taxonomy" id="1759441"/>
    <lineage>
        <taxon>Eukaryota</taxon>
        <taxon>Fungi</taxon>
        <taxon>Dikarya</taxon>
        <taxon>Basidiomycota</taxon>
        <taxon>Agaricomycotina</taxon>
        <taxon>Agaricomycetes</taxon>
        <taxon>Agaricomycetidae</taxon>
        <taxon>Atheliales</taxon>
        <taxon>Atheliaceae</taxon>
        <taxon>Athelia</taxon>
    </lineage>
</organism>
<feature type="non-terminal residue" evidence="1">
    <location>
        <position position="1"/>
    </location>
</feature>
<evidence type="ECO:0000313" key="1">
    <source>
        <dbReference type="EMBL" id="KZP03138.1"/>
    </source>
</evidence>
<reference evidence="1 2" key="1">
    <citation type="journal article" date="2016" name="Mol. Biol. Evol.">
        <title>Comparative Genomics of Early-Diverging Mushroom-Forming Fungi Provides Insights into the Origins of Lignocellulose Decay Capabilities.</title>
        <authorList>
            <person name="Nagy L.G."/>
            <person name="Riley R."/>
            <person name="Tritt A."/>
            <person name="Adam C."/>
            <person name="Daum C."/>
            <person name="Floudas D."/>
            <person name="Sun H."/>
            <person name="Yadav J.S."/>
            <person name="Pangilinan J."/>
            <person name="Larsson K.H."/>
            <person name="Matsuura K."/>
            <person name="Barry K."/>
            <person name="Labutti K."/>
            <person name="Kuo R."/>
            <person name="Ohm R.A."/>
            <person name="Bhattacharya S.S."/>
            <person name="Shirouzu T."/>
            <person name="Yoshinaga Y."/>
            <person name="Martin F.M."/>
            <person name="Grigoriev I.V."/>
            <person name="Hibbett D.S."/>
        </authorList>
    </citation>
    <scope>NUCLEOTIDE SEQUENCE [LARGE SCALE GENOMIC DNA]</scope>
    <source>
        <strain evidence="1 2">CBS 109695</strain>
    </source>
</reference>
<accession>A0A167TP50</accession>
<dbReference type="OrthoDB" id="1606438at2759"/>
<keyword evidence="2" id="KW-1185">Reference proteome</keyword>
<proteinExistence type="predicted"/>
<feature type="non-terminal residue" evidence="1">
    <location>
        <position position="70"/>
    </location>
</feature>